<evidence type="ECO:0000313" key="2">
    <source>
        <dbReference type="Proteomes" id="UP000405524"/>
    </source>
</evidence>
<proteinExistence type="predicted"/>
<protein>
    <submittedName>
        <fullName evidence="1">Uncharacterized protein</fullName>
    </submittedName>
</protein>
<gene>
    <name evidence="1" type="ORF">JKKLCJKK_01133</name>
</gene>
<dbReference type="GeneID" id="77466118"/>
<dbReference type="Proteomes" id="UP000405524">
    <property type="component" value="Unassembled WGS sequence"/>
</dbReference>
<sequence>MNGKMSDHLFDRRHLIATIGLLGISVATPQCSFAGDELYTNIVECPAYPDLTHQEFLDLCQANAEAEAERVISQALKLSGEERSNRGRPTYETVYEAQRVVNSPWKRSAGQPPGGTKVDNGGGLYVTTSGSGSIDFSYSFPTPYGDVGFSGPLGGQAVSGVLVEIDSSGYYVVEQLNIHYATPYRVYEVKDGVRRLYAALVSKSLYRSRLRAVRT</sequence>
<organism evidence="1 2">
    <name type="scientific">Collinsella intestinalis</name>
    <dbReference type="NCBI Taxonomy" id="147207"/>
    <lineage>
        <taxon>Bacteria</taxon>
        <taxon>Bacillati</taxon>
        <taxon>Actinomycetota</taxon>
        <taxon>Coriobacteriia</taxon>
        <taxon>Coriobacteriales</taxon>
        <taxon>Coriobacteriaceae</taxon>
        <taxon>Collinsella</taxon>
    </lineage>
</organism>
<evidence type="ECO:0000313" key="1">
    <source>
        <dbReference type="EMBL" id="VWL98608.1"/>
    </source>
</evidence>
<dbReference type="RefSeq" id="WP_152063684.1">
    <property type="nucleotide sequence ID" value="NZ_CABWIC010000011.1"/>
</dbReference>
<dbReference type="AlphaFoldDB" id="A0A5K1JJR9"/>
<dbReference type="EMBL" id="CABWIC010000011">
    <property type="protein sequence ID" value="VWL98608.1"/>
    <property type="molecule type" value="Genomic_DNA"/>
</dbReference>
<accession>A0A5K1JJR9</accession>
<name>A0A5K1JJR9_9ACTN</name>
<reference evidence="1 2" key="1">
    <citation type="submission" date="2019-10" db="EMBL/GenBank/DDBJ databases">
        <authorList>
            <person name="Wolf R A."/>
        </authorList>
    </citation>
    <scope>NUCLEOTIDE SEQUENCE [LARGE SCALE GENOMIC DNA]</scope>
    <source>
        <strain evidence="1">Collinsella_intestinalis_DSM_13632</strain>
    </source>
</reference>